<dbReference type="GO" id="GO:0008240">
    <property type="term" value="F:tripeptidyl-peptidase activity"/>
    <property type="evidence" value="ECO:0007669"/>
    <property type="project" value="UniProtKB-EC"/>
</dbReference>
<gene>
    <name evidence="14" type="ORF">DFH08DRAFT_169527</name>
</gene>
<dbReference type="SMART" id="SM00944">
    <property type="entry name" value="Pro-kuma_activ"/>
    <property type="match status" value="1"/>
</dbReference>
<dbReference type="Proteomes" id="UP001218218">
    <property type="component" value="Unassembled WGS sequence"/>
</dbReference>
<dbReference type="InterPro" id="IPR015366">
    <property type="entry name" value="S53_propep"/>
</dbReference>
<feature type="binding site" evidence="11">
    <location>
        <position position="528"/>
    </location>
    <ligand>
        <name>Ca(2+)</name>
        <dbReference type="ChEBI" id="CHEBI:29108"/>
    </ligand>
</feature>
<dbReference type="PANTHER" id="PTHR14218:SF15">
    <property type="entry name" value="TRIPEPTIDYL-PEPTIDASE 1"/>
    <property type="match status" value="1"/>
</dbReference>
<dbReference type="EMBL" id="JARIHO010000002">
    <property type="protein sequence ID" value="KAJ7366524.1"/>
    <property type="molecule type" value="Genomic_DNA"/>
</dbReference>
<evidence type="ECO:0000256" key="1">
    <source>
        <dbReference type="ARBA" id="ARBA00001910"/>
    </source>
</evidence>
<dbReference type="SUPFAM" id="SSF52743">
    <property type="entry name" value="Subtilisin-like"/>
    <property type="match status" value="1"/>
</dbReference>
<keyword evidence="9 11" id="KW-0106">Calcium</keyword>
<comment type="caution">
    <text evidence="14">The sequence shown here is derived from an EMBL/GenBank/DDBJ whole genome shotgun (WGS) entry which is preliminary data.</text>
</comment>
<reference evidence="14" key="1">
    <citation type="submission" date="2023-03" db="EMBL/GenBank/DDBJ databases">
        <title>Massive genome expansion in bonnet fungi (Mycena s.s.) driven by repeated elements and novel gene families across ecological guilds.</title>
        <authorList>
            <consortium name="Lawrence Berkeley National Laboratory"/>
            <person name="Harder C.B."/>
            <person name="Miyauchi S."/>
            <person name="Viragh M."/>
            <person name="Kuo A."/>
            <person name="Thoen E."/>
            <person name="Andreopoulos B."/>
            <person name="Lu D."/>
            <person name="Skrede I."/>
            <person name="Drula E."/>
            <person name="Henrissat B."/>
            <person name="Morin E."/>
            <person name="Kohler A."/>
            <person name="Barry K."/>
            <person name="LaButti K."/>
            <person name="Morin E."/>
            <person name="Salamov A."/>
            <person name="Lipzen A."/>
            <person name="Mereny Z."/>
            <person name="Hegedus B."/>
            <person name="Baldrian P."/>
            <person name="Stursova M."/>
            <person name="Weitz H."/>
            <person name="Taylor A."/>
            <person name="Grigoriev I.V."/>
            <person name="Nagy L.G."/>
            <person name="Martin F."/>
            <person name="Kauserud H."/>
        </authorList>
    </citation>
    <scope>NUCLEOTIDE SEQUENCE</scope>
    <source>
        <strain evidence="14">CBHHK002</strain>
    </source>
</reference>
<keyword evidence="10" id="KW-0865">Zymogen</keyword>
<dbReference type="GO" id="GO:0004252">
    <property type="term" value="F:serine-type endopeptidase activity"/>
    <property type="evidence" value="ECO:0007669"/>
    <property type="project" value="UniProtKB-UniRule"/>
</dbReference>
<dbReference type="GO" id="GO:0005576">
    <property type="term" value="C:extracellular region"/>
    <property type="evidence" value="ECO:0007669"/>
    <property type="project" value="UniProtKB-SubCell"/>
</dbReference>
<dbReference type="InterPro" id="IPR030400">
    <property type="entry name" value="Sedolisin_dom"/>
</dbReference>
<keyword evidence="8 11" id="KW-0720">Serine protease</keyword>
<evidence type="ECO:0000256" key="8">
    <source>
        <dbReference type="ARBA" id="ARBA00022825"/>
    </source>
</evidence>
<comment type="function">
    <text evidence="2">Secreted tripeptidyl-peptidase which degrades proteins at acidic pHs and is involved in virulence.</text>
</comment>
<keyword evidence="7 11" id="KW-0378">Hydrolase</keyword>
<evidence type="ECO:0000256" key="11">
    <source>
        <dbReference type="PROSITE-ProRule" id="PRU01032"/>
    </source>
</evidence>
<dbReference type="InterPro" id="IPR036852">
    <property type="entry name" value="Peptidase_S8/S53_dom_sf"/>
</dbReference>
<feature type="domain" description="Peptidase S53" evidence="13">
    <location>
        <begin position="212"/>
        <end position="569"/>
    </location>
</feature>
<organism evidence="14 15">
    <name type="scientific">Mycena albidolilacea</name>
    <dbReference type="NCBI Taxonomy" id="1033008"/>
    <lineage>
        <taxon>Eukaryota</taxon>
        <taxon>Fungi</taxon>
        <taxon>Dikarya</taxon>
        <taxon>Basidiomycota</taxon>
        <taxon>Agaricomycotina</taxon>
        <taxon>Agaricomycetes</taxon>
        <taxon>Agaricomycetidae</taxon>
        <taxon>Agaricales</taxon>
        <taxon>Marasmiineae</taxon>
        <taxon>Mycenaceae</taxon>
        <taxon>Mycena</taxon>
    </lineage>
</organism>
<dbReference type="Pfam" id="PF09286">
    <property type="entry name" value="Pro-kuma_activ"/>
    <property type="match status" value="1"/>
</dbReference>
<feature type="chain" id="PRO_5042016629" description="tripeptidyl-peptidase II" evidence="12">
    <location>
        <begin position="17"/>
        <end position="569"/>
    </location>
</feature>
<evidence type="ECO:0000256" key="2">
    <source>
        <dbReference type="ARBA" id="ARBA00002451"/>
    </source>
</evidence>
<evidence type="ECO:0000256" key="6">
    <source>
        <dbReference type="ARBA" id="ARBA00022723"/>
    </source>
</evidence>
<evidence type="ECO:0000256" key="9">
    <source>
        <dbReference type="ARBA" id="ARBA00022837"/>
    </source>
</evidence>
<dbReference type="InterPro" id="IPR000209">
    <property type="entry name" value="Peptidase_S8/S53_dom"/>
</dbReference>
<dbReference type="CDD" id="cd11377">
    <property type="entry name" value="Pro-peptidase_S53"/>
    <property type="match status" value="1"/>
</dbReference>
<accession>A0AAD7ARK6</accession>
<dbReference type="EC" id="3.4.14.10" evidence="4"/>
<keyword evidence="5 11" id="KW-0645">Protease</keyword>
<dbReference type="GO" id="GO:0006508">
    <property type="term" value="P:proteolysis"/>
    <property type="evidence" value="ECO:0007669"/>
    <property type="project" value="UniProtKB-KW"/>
</dbReference>
<evidence type="ECO:0000259" key="13">
    <source>
        <dbReference type="PROSITE" id="PS51695"/>
    </source>
</evidence>
<keyword evidence="15" id="KW-1185">Reference proteome</keyword>
<proteinExistence type="predicted"/>
<dbReference type="Gene3D" id="3.40.50.200">
    <property type="entry name" value="Peptidase S8/S53 domain"/>
    <property type="match status" value="1"/>
</dbReference>
<evidence type="ECO:0000256" key="4">
    <source>
        <dbReference type="ARBA" id="ARBA00012462"/>
    </source>
</evidence>
<name>A0AAD7ARK6_9AGAR</name>
<dbReference type="CDD" id="cd04056">
    <property type="entry name" value="Peptidases_S53"/>
    <property type="match status" value="1"/>
</dbReference>
<feature type="binding site" evidence="11">
    <location>
        <position position="529"/>
    </location>
    <ligand>
        <name>Ca(2+)</name>
        <dbReference type="ChEBI" id="CHEBI:29108"/>
    </ligand>
</feature>
<dbReference type="PROSITE" id="PS51695">
    <property type="entry name" value="SEDOLISIN"/>
    <property type="match status" value="1"/>
</dbReference>
<feature type="binding site" evidence="11">
    <location>
        <position position="547"/>
    </location>
    <ligand>
        <name>Ca(2+)</name>
        <dbReference type="ChEBI" id="CHEBI:29108"/>
    </ligand>
</feature>
<feature type="active site" description="Charge relay system" evidence="11">
    <location>
        <position position="288"/>
    </location>
</feature>
<evidence type="ECO:0000256" key="7">
    <source>
        <dbReference type="ARBA" id="ARBA00022801"/>
    </source>
</evidence>
<dbReference type="PANTHER" id="PTHR14218">
    <property type="entry name" value="PROTEASE S8 TRIPEPTIDYL PEPTIDASE I CLN2"/>
    <property type="match status" value="1"/>
</dbReference>
<dbReference type="Pfam" id="PF00082">
    <property type="entry name" value="Peptidase_S8"/>
    <property type="match status" value="1"/>
</dbReference>
<feature type="active site" description="Charge relay system" evidence="11">
    <location>
        <position position="292"/>
    </location>
</feature>
<protein>
    <recommendedName>
        <fullName evidence="4">tripeptidyl-peptidase II</fullName>
        <ecNumber evidence="4">3.4.14.10</ecNumber>
    </recommendedName>
</protein>
<dbReference type="GO" id="GO:0046872">
    <property type="term" value="F:metal ion binding"/>
    <property type="evidence" value="ECO:0007669"/>
    <property type="project" value="UniProtKB-UniRule"/>
</dbReference>
<evidence type="ECO:0000256" key="12">
    <source>
        <dbReference type="SAM" id="SignalP"/>
    </source>
</evidence>
<feature type="signal peptide" evidence="12">
    <location>
        <begin position="1"/>
        <end position="16"/>
    </location>
</feature>
<keyword evidence="6 11" id="KW-0479">Metal-binding</keyword>
<evidence type="ECO:0000256" key="10">
    <source>
        <dbReference type="ARBA" id="ARBA00023145"/>
    </source>
</evidence>
<comment type="catalytic activity">
    <reaction evidence="1">
        <text>Release of an N-terminal tripeptide from a polypeptide.</text>
        <dbReference type="EC" id="3.4.14.10"/>
    </reaction>
</comment>
<evidence type="ECO:0000313" key="14">
    <source>
        <dbReference type="EMBL" id="KAJ7366524.1"/>
    </source>
</evidence>
<dbReference type="SUPFAM" id="SSF54897">
    <property type="entry name" value="Protease propeptides/inhibitors"/>
    <property type="match status" value="1"/>
</dbReference>
<keyword evidence="12" id="KW-0732">Signal</keyword>
<evidence type="ECO:0000256" key="5">
    <source>
        <dbReference type="ARBA" id="ARBA00022670"/>
    </source>
</evidence>
<evidence type="ECO:0000313" key="15">
    <source>
        <dbReference type="Proteomes" id="UP001218218"/>
    </source>
</evidence>
<feature type="active site" description="Charge relay system" evidence="11">
    <location>
        <position position="487"/>
    </location>
</feature>
<evidence type="ECO:0000256" key="3">
    <source>
        <dbReference type="ARBA" id="ARBA00004239"/>
    </source>
</evidence>
<dbReference type="InterPro" id="IPR050819">
    <property type="entry name" value="Tripeptidyl-peptidase_I"/>
</dbReference>
<sequence length="569" mass="58624">MVAGLFFISLFSLATASPAHSNFVLHEQRAAAPSSFVKVGPAPSTQTIPLRIGLFSNDFPGLEETLYAVSTPGSARYGQHLSLEEAKAFMEPTAESLSAVTAWLDSNGLKATVASPYGEWLHVDVPVSKANEMLNANYETFTHIETGKQITRTLSVSLPAELTAHIEALHPATGFGRPLTVGRGPIVTAADRPVNASTSPVSDAVPASCATTVTPACLQAMYGIPTTLATQKTNSIAVAGFIEQFAQTKDLTTFLTRFRTDLPSTTTFATRLFDGGKNTQSASQAGIEANLDIQYTVGIASGVPVTFVSGGETFSDGALEGFLDIINNLSGLATVPQVLTTSYGEDEPDQTAATFTKLCNAYAAYGTRGGSILFASGDGGVAGGQSQSCTNFIVAFPSGCPFLTSVGAVSGIPPSETAASFSSGGFSRVFAQPSYQTTAVQTFLTALGSTNSGKFTPTGRAFPDVSTQGVDFEIVSGGVLEGVSGTSCSSPTFASVIGLVNDKLIAAGKPPLGFLNPFLYANPGAFNDVTLGHNTGCNTNGFAARAGWDPVTGLGTPKFASILAAALAA</sequence>
<comment type="subcellular location">
    <subcellularLocation>
        <location evidence="3">Secreted</location>
        <location evidence="3">Extracellular space</location>
    </subcellularLocation>
</comment>
<dbReference type="AlphaFoldDB" id="A0AAD7ARK6"/>
<feature type="binding site" evidence="11">
    <location>
        <position position="549"/>
    </location>
    <ligand>
        <name>Ca(2+)</name>
        <dbReference type="ChEBI" id="CHEBI:29108"/>
    </ligand>
</feature>
<comment type="cofactor">
    <cofactor evidence="11">
        <name>Ca(2+)</name>
        <dbReference type="ChEBI" id="CHEBI:29108"/>
    </cofactor>
    <text evidence="11">Binds 1 Ca(2+) ion per subunit.</text>
</comment>